<evidence type="ECO:0000256" key="1">
    <source>
        <dbReference type="ARBA" id="ARBA00004651"/>
    </source>
</evidence>
<keyword evidence="9 10" id="KW-0407">Ion channel</keyword>
<keyword evidence="8 10" id="KW-0472">Membrane</keyword>
<comment type="caution">
    <text evidence="11">The sequence shown here is derived from an EMBL/GenBank/DDBJ whole genome shotgun (WGS) entry which is preliminary data.</text>
</comment>
<keyword evidence="6 10" id="KW-1133">Transmembrane helix</keyword>
<dbReference type="PANTHER" id="PTHR30266:SF2">
    <property type="entry name" value="LARGE-CONDUCTANCE MECHANOSENSITIVE CHANNEL"/>
    <property type="match status" value="1"/>
</dbReference>
<evidence type="ECO:0000256" key="8">
    <source>
        <dbReference type="ARBA" id="ARBA00023136"/>
    </source>
</evidence>
<protein>
    <recommendedName>
        <fullName evidence="10">Large-conductance mechanosensitive channel</fullName>
    </recommendedName>
</protein>
<proteinExistence type="inferred from homology"/>
<organism evidence="11 12">
    <name type="scientific">Kineococcus endophyticus</name>
    <dbReference type="NCBI Taxonomy" id="1181883"/>
    <lineage>
        <taxon>Bacteria</taxon>
        <taxon>Bacillati</taxon>
        <taxon>Actinomycetota</taxon>
        <taxon>Actinomycetes</taxon>
        <taxon>Kineosporiales</taxon>
        <taxon>Kineosporiaceae</taxon>
        <taxon>Kineococcus</taxon>
    </lineage>
</organism>
<dbReference type="SUPFAM" id="SSF81330">
    <property type="entry name" value="Gated mechanosensitive channel"/>
    <property type="match status" value="1"/>
</dbReference>
<keyword evidence="7 10" id="KW-0406">Ion transport</keyword>
<dbReference type="Pfam" id="PF01741">
    <property type="entry name" value="MscL"/>
    <property type="match status" value="1"/>
</dbReference>
<feature type="transmembrane region" description="Helical" evidence="10">
    <location>
        <begin position="70"/>
        <end position="99"/>
    </location>
</feature>
<dbReference type="InterPro" id="IPR001185">
    <property type="entry name" value="MS_channel"/>
</dbReference>
<dbReference type="PROSITE" id="PS01327">
    <property type="entry name" value="MSCL"/>
    <property type="match status" value="1"/>
</dbReference>
<dbReference type="Proteomes" id="UP001555826">
    <property type="component" value="Unassembled WGS sequence"/>
</dbReference>
<dbReference type="InterPro" id="IPR036019">
    <property type="entry name" value="MscL_channel"/>
</dbReference>
<dbReference type="HAMAP" id="MF_00115">
    <property type="entry name" value="MscL"/>
    <property type="match status" value="1"/>
</dbReference>
<reference evidence="11 12" key="1">
    <citation type="submission" date="2024-07" db="EMBL/GenBank/DDBJ databases">
        <authorList>
            <person name="Thanompreechachai J."/>
            <person name="Duangmal K."/>
        </authorList>
    </citation>
    <scope>NUCLEOTIDE SEQUENCE [LARGE SCALE GENOMIC DNA]</scope>
    <source>
        <strain evidence="11 12">KCTC 19886</strain>
    </source>
</reference>
<comment type="function">
    <text evidence="10">Channel that opens in response to stretch forces in the membrane lipid bilayer. May participate in the regulation of osmotic pressure changes within the cell.</text>
</comment>
<name>A0ABV3PCJ6_9ACTN</name>
<dbReference type="InterPro" id="IPR037673">
    <property type="entry name" value="MSC/AndL"/>
</dbReference>
<accession>A0ABV3PCJ6</accession>
<evidence type="ECO:0000256" key="5">
    <source>
        <dbReference type="ARBA" id="ARBA00022692"/>
    </source>
</evidence>
<evidence type="ECO:0000313" key="11">
    <source>
        <dbReference type="EMBL" id="MEW9267220.1"/>
    </source>
</evidence>
<evidence type="ECO:0000256" key="3">
    <source>
        <dbReference type="ARBA" id="ARBA00022448"/>
    </source>
</evidence>
<sequence>MKIVNGFKDFILRGNVIDLAVAVVIGAAFSGIINKVVEGLINPIIAAIGGSPNLDGAWVIPLRTIDGETIGIQVGTIVGAVLNFLIIAAAVYFIIVIPVNRLLALRKKGQVAEPKAPTEDILLLTEIRDLLARQTGGTTPTLDTK</sequence>
<evidence type="ECO:0000256" key="4">
    <source>
        <dbReference type="ARBA" id="ARBA00022475"/>
    </source>
</evidence>
<evidence type="ECO:0000256" key="6">
    <source>
        <dbReference type="ARBA" id="ARBA00022989"/>
    </source>
</evidence>
<gene>
    <name evidence="10 11" type="primary">mscL</name>
    <name evidence="11" type="ORF">AB1207_20915</name>
</gene>
<evidence type="ECO:0000256" key="10">
    <source>
        <dbReference type="HAMAP-Rule" id="MF_00115"/>
    </source>
</evidence>
<dbReference type="InterPro" id="IPR019823">
    <property type="entry name" value="Mechanosensitive_channel_CS"/>
</dbReference>
<comment type="subcellular location">
    <subcellularLocation>
        <location evidence="1 10">Cell membrane</location>
        <topology evidence="1 10">Multi-pass membrane protein</topology>
    </subcellularLocation>
</comment>
<feature type="transmembrane region" description="Helical" evidence="10">
    <location>
        <begin position="12"/>
        <end position="33"/>
    </location>
</feature>
<dbReference type="RefSeq" id="WP_367640469.1">
    <property type="nucleotide sequence ID" value="NZ_JBFNQN010000016.1"/>
</dbReference>
<evidence type="ECO:0000256" key="7">
    <source>
        <dbReference type="ARBA" id="ARBA00023065"/>
    </source>
</evidence>
<dbReference type="PANTHER" id="PTHR30266">
    <property type="entry name" value="MECHANOSENSITIVE CHANNEL MSCL"/>
    <property type="match status" value="1"/>
</dbReference>
<keyword evidence="12" id="KW-1185">Reference proteome</keyword>
<keyword evidence="3 10" id="KW-0813">Transport</keyword>
<keyword evidence="5 10" id="KW-0812">Transmembrane</keyword>
<dbReference type="Gene3D" id="1.10.1200.120">
    <property type="entry name" value="Large-conductance mechanosensitive channel, MscL, domain 1"/>
    <property type="match status" value="1"/>
</dbReference>
<evidence type="ECO:0000256" key="2">
    <source>
        <dbReference type="ARBA" id="ARBA00007254"/>
    </source>
</evidence>
<dbReference type="PRINTS" id="PR01264">
    <property type="entry name" value="MECHCHANNEL"/>
</dbReference>
<evidence type="ECO:0000256" key="9">
    <source>
        <dbReference type="ARBA" id="ARBA00023303"/>
    </source>
</evidence>
<dbReference type="NCBIfam" id="TIGR00220">
    <property type="entry name" value="mscL"/>
    <property type="match status" value="1"/>
</dbReference>
<evidence type="ECO:0000313" key="12">
    <source>
        <dbReference type="Proteomes" id="UP001555826"/>
    </source>
</evidence>
<dbReference type="EMBL" id="JBFNQN010000016">
    <property type="protein sequence ID" value="MEW9267220.1"/>
    <property type="molecule type" value="Genomic_DNA"/>
</dbReference>
<comment type="similarity">
    <text evidence="2 10">Belongs to the MscL family.</text>
</comment>
<keyword evidence="4 10" id="KW-1003">Cell membrane</keyword>
<comment type="subunit">
    <text evidence="10">Homopentamer.</text>
</comment>